<proteinExistence type="predicted"/>
<dbReference type="InterPro" id="IPR056782">
    <property type="entry name" value="HAD_PNKP"/>
</dbReference>
<dbReference type="AlphaFoldDB" id="A0A1M5QID2"/>
<gene>
    <name evidence="2" type="ORF">SAMN05444003_2131</name>
</gene>
<dbReference type="SUPFAM" id="SSF56784">
    <property type="entry name" value="HAD-like"/>
    <property type="match status" value="1"/>
</dbReference>
<reference evidence="2 3" key="1">
    <citation type="submission" date="2016-11" db="EMBL/GenBank/DDBJ databases">
        <authorList>
            <person name="Jaros S."/>
            <person name="Januszkiewicz K."/>
            <person name="Wedrychowicz H."/>
        </authorList>
    </citation>
    <scope>NUCLEOTIDE SEQUENCE [LARGE SCALE GENOMIC DNA]</scope>
    <source>
        <strain evidence="2 3">DSM 28715</strain>
    </source>
</reference>
<keyword evidence="3" id="KW-1185">Reference proteome</keyword>
<name>A0A1M5QID2_9RHOB</name>
<dbReference type="OrthoDB" id="7592866at2"/>
<evidence type="ECO:0000313" key="3">
    <source>
        <dbReference type="Proteomes" id="UP000184074"/>
    </source>
</evidence>
<dbReference type="EMBL" id="FQXB01000003">
    <property type="protein sequence ID" value="SHH13698.1"/>
    <property type="molecule type" value="Genomic_DNA"/>
</dbReference>
<dbReference type="Pfam" id="PF25109">
    <property type="entry name" value="HAD_PNKP"/>
    <property type="match status" value="1"/>
</dbReference>
<dbReference type="InterPro" id="IPR036412">
    <property type="entry name" value="HAD-like_sf"/>
</dbReference>
<accession>A0A1M5QID2</accession>
<evidence type="ECO:0000313" key="2">
    <source>
        <dbReference type="EMBL" id="SHH13698.1"/>
    </source>
</evidence>
<sequence length="146" mass="16818">MLTALFDIDGTLAKIDHRRPLVVGKNPDWKTFNSLMGDDLPNEPIVDLYRALWESNNYELILVSGRGEEFRSVTETWLTWNLIPFGKLLMRPHGDFRSDVEIKQDILDGLLSEGKTISFVVDDRDSVVEMWRRNNITCLQCAEGDF</sequence>
<dbReference type="STRING" id="1508389.SAMN05444003_2131"/>
<protein>
    <recommendedName>
        <fullName evidence="1">Polynucleotide kinase PNKP phosphatase domain-containing protein</fullName>
    </recommendedName>
</protein>
<organism evidence="2 3">
    <name type="scientific">Cognatiyoonia sediminum</name>
    <dbReference type="NCBI Taxonomy" id="1508389"/>
    <lineage>
        <taxon>Bacteria</taxon>
        <taxon>Pseudomonadati</taxon>
        <taxon>Pseudomonadota</taxon>
        <taxon>Alphaproteobacteria</taxon>
        <taxon>Rhodobacterales</taxon>
        <taxon>Paracoccaceae</taxon>
        <taxon>Cognatiyoonia</taxon>
    </lineage>
</organism>
<dbReference type="RefSeq" id="WP_072900936.1">
    <property type="nucleotide sequence ID" value="NZ_FQXB01000003.1"/>
</dbReference>
<dbReference type="Proteomes" id="UP000184074">
    <property type="component" value="Unassembled WGS sequence"/>
</dbReference>
<feature type="domain" description="Polynucleotide kinase PNKP phosphatase" evidence="1">
    <location>
        <begin position="4"/>
        <end position="146"/>
    </location>
</feature>
<evidence type="ECO:0000259" key="1">
    <source>
        <dbReference type="Pfam" id="PF25109"/>
    </source>
</evidence>
<dbReference type="InterPro" id="IPR023214">
    <property type="entry name" value="HAD_sf"/>
</dbReference>
<dbReference type="Gene3D" id="3.40.50.1000">
    <property type="entry name" value="HAD superfamily/HAD-like"/>
    <property type="match status" value="1"/>
</dbReference>